<dbReference type="OrthoDB" id="2789670at2759"/>
<comment type="cofactor">
    <cofactor evidence="1">
        <name>heme</name>
        <dbReference type="ChEBI" id="CHEBI:30413"/>
    </cofactor>
</comment>
<evidence type="ECO:0000256" key="9">
    <source>
        <dbReference type="ARBA" id="ARBA00023002"/>
    </source>
</evidence>
<evidence type="ECO:0000256" key="3">
    <source>
        <dbReference type="ARBA" id="ARBA00005179"/>
    </source>
</evidence>
<dbReference type="InterPro" id="IPR002401">
    <property type="entry name" value="Cyt_P450_E_grp-I"/>
</dbReference>
<dbReference type="InterPro" id="IPR001128">
    <property type="entry name" value="Cyt_P450"/>
</dbReference>
<proteinExistence type="inferred from homology"/>
<dbReference type="GO" id="GO:0005506">
    <property type="term" value="F:iron ion binding"/>
    <property type="evidence" value="ECO:0007669"/>
    <property type="project" value="InterPro"/>
</dbReference>
<evidence type="ECO:0000256" key="10">
    <source>
        <dbReference type="ARBA" id="ARBA00023004"/>
    </source>
</evidence>
<accession>A0A9P3GPX9</accession>
<evidence type="ECO:0000256" key="1">
    <source>
        <dbReference type="ARBA" id="ARBA00001971"/>
    </source>
</evidence>
<dbReference type="InterPro" id="IPR050364">
    <property type="entry name" value="Cytochrome_P450_fung"/>
</dbReference>
<reference evidence="13 14" key="1">
    <citation type="submission" date="2021-08" db="EMBL/GenBank/DDBJ databases">
        <title>Draft Genome Sequence of Phanerochaete sordida strain YK-624.</title>
        <authorList>
            <person name="Mori T."/>
            <person name="Dohra H."/>
            <person name="Suzuki T."/>
            <person name="Kawagishi H."/>
            <person name="Hirai H."/>
        </authorList>
    </citation>
    <scope>NUCLEOTIDE SEQUENCE [LARGE SCALE GENOMIC DNA]</scope>
    <source>
        <strain evidence="13 14">YK-624</strain>
    </source>
</reference>
<evidence type="ECO:0000256" key="7">
    <source>
        <dbReference type="ARBA" id="ARBA00022723"/>
    </source>
</evidence>
<dbReference type="PANTHER" id="PTHR46300:SF7">
    <property type="entry name" value="P450, PUTATIVE (EUROFUNG)-RELATED"/>
    <property type="match status" value="1"/>
</dbReference>
<dbReference type="AlphaFoldDB" id="A0A9P3GPX9"/>
<sequence>MLRDLVGFKWNIAIAGYGQYWRDCRKAFSHEFHPQVIVRYRPAIIKATHKFLRDLIEDPEDFRARIKYLTGSQIVHIAYGLDIKDHDDPWIATAERAVSIAAACMVPGSFLVDLVPMLKHLPEWLPGAGFKAQARKWRLQVREAVDEPFEAMKARSDLPPDSAARSILERISDRSHDLSQSEEILKGTLASAYLAGADTTTSTLETCFLAMARNPEVLREAQCAVDRVCVGRLPTFADYDALPWVHALVKECLRWAPVVPLNFAHRVTQDDVYEGYHISKGSLILVNNWCEPRVHLDLTQYLRTTGHWNTPAGVHSTPLRSTPGCT</sequence>
<evidence type="ECO:0000313" key="14">
    <source>
        <dbReference type="Proteomes" id="UP000703269"/>
    </source>
</evidence>
<dbReference type="GO" id="GO:0016705">
    <property type="term" value="F:oxidoreductase activity, acting on paired donors, with incorporation or reduction of molecular oxygen"/>
    <property type="evidence" value="ECO:0007669"/>
    <property type="project" value="InterPro"/>
</dbReference>
<keyword evidence="12" id="KW-0472">Membrane</keyword>
<keyword evidence="11" id="KW-0503">Monooxygenase</keyword>
<dbReference type="GO" id="GO:0020037">
    <property type="term" value="F:heme binding"/>
    <property type="evidence" value="ECO:0007669"/>
    <property type="project" value="InterPro"/>
</dbReference>
<keyword evidence="6" id="KW-0812">Transmembrane</keyword>
<dbReference type="Gene3D" id="1.10.630.10">
    <property type="entry name" value="Cytochrome P450"/>
    <property type="match status" value="1"/>
</dbReference>
<comment type="caution">
    <text evidence="13">The sequence shown here is derived from an EMBL/GenBank/DDBJ whole genome shotgun (WGS) entry which is preliminary data.</text>
</comment>
<dbReference type="Proteomes" id="UP000703269">
    <property type="component" value="Unassembled WGS sequence"/>
</dbReference>
<keyword evidence="8" id="KW-1133">Transmembrane helix</keyword>
<protein>
    <submittedName>
        <fullName evidence="13">Cytochrome P450</fullName>
    </submittedName>
</protein>
<keyword evidence="14" id="KW-1185">Reference proteome</keyword>
<evidence type="ECO:0000256" key="11">
    <source>
        <dbReference type="ARBA" id="ARBA00023033"/>
    </source>
</evidence>
<keyword evidence="5" id="KW-0349">Heme</keyword>
<dbReference type="EMBL" id="BPQB01000117">
    <property type="protein sequence ID" value="GJE99708.1"/>
    <property type="molecule type" value="Genomic_DNA"/>
</dbReference>
<dbReference type="GO" id="GO:0016020">
    <property type="term" value="C:membrane"/>
    <property type="evidence" value="ECO:0007669"/>
    <property type="project" value="UniProtKB-SubCell"/>
</dbReference>
<evidence type="ECO:0000256" key="6">
    <source>
        <dbReference type="ARBA" id="ARBA00022692"/>
    </source>
</evidence>
<comment type="similarity">
    <text evidence="4">Belongs to the cytochrome P450 family.</text>
</comment>
<evidence type="ECO:0000256" key="2">
    <source>
        <dbReference type="ARBA" id="ARBA00004167"/>
    </source>
</evidence>
<dbReference type="SUPFAM" id="SSF48264">
    <property type="entry name" value="Cytochrome P450"/>
    <property type="match status" value="1"/>
</dbReference>
<comment type="subcellular location">
    <subcellularLocation>
        <location evidence="2">Membrane</location>
        <topology evidence="2">Single-pass membrane protein</topology>
    </subcellularLocation>
</comment>
<dbReference type="GO" id="GO:0004497">
    <property type="term" value="F:monooxygenase activity"/>
    <property type="evidence" value="ECO:0007669"/>
    <property type="project" value="UniProtKB-KW"/>
</dbReference>
<keyword evidence="9" id="KW-0560">Oxidoreductase</keyword>
<keyword evidence="7" id="KW-0479">Metal-binding</keyword>
<name>A0A9P3GPX9_9APHY</name>
<dbReference type="PANTHER" id="PTHR46300">
    <property type="entry name" value="P450, PUTATIVE (EUROFUNG)-RELATED-RELATED"/>
    <property type="match status" value="1"/>
</dbReference>
<evidence type="ECO:0000313" key="13">
    <source>
        <dbReference type="EMBL" id="GJE99708.1"/>
    </source>
</evidence>
<dbReference type="PRINTS" id="PR00463">
    <property type="entry name" value="EP450I"/>
</dbReference>
<comment type="pathway">
    <text evidence="3">Secondary metabolite biosynthesis.</text>
</comment>
<evidence type="ECO:0000256" key="8">
    <source>
        <dbReference type="ARBA" id="ARBA00022989"/>
    </source>
</evidence>
<gene>
    <name evidence="13" type="ORF">PsYK624_159790</name>
</gene>
<dbReference type="InterPro" id="IPR036396">
    <property type="entry name" value="Cyt_P450_sf"/>
</dbReference>
<evidence type="ECO:0000256" key="12">
    <source>
        <dbReference type="ARBA" id="ARBA00023136"/>
    </source>
</evidence>
<evidence type="ECO:0000256" key="4">
    <source>
        <dbReference type="ARBA" id="ARBA00010617"/>
    </source>
</evidence>
<evidence type="ECO:0000256" key="5">
    <source>
        <dbReference type="ARBA" id="ARBA00022617"/>
    </source>
</evidence>
<dbReference type="Pfam" id="PF00067">
    <property type="entry name" value="p450"/>
    <property type="match status" value="1"/>
</dbReference>
<organism evidence="13 14">
    <name type="scientific">Phanerochaete sordida</name>
    <dbReference type="NCBI Taxonomy" id="48140"/>
    <lineage>
        <taxon>Eukaryota</taxon>
        <taxon>Fungi</taxon>
        <taxon>Dikarya</taxon>
        <taxon>Basidiomycota</taxon>
        <taxon>Agaricomycotina</taxon>
        <taxon>Agaricomycetes</taxon>
        <taxon>Polyporales</taxon>
        <taxon>Phanerochaetaceae</taxon>
        <taxon>Phanerochaete</taxon>
    </lineage>
</organism>
<keyword evidence="10" id="KW-0408">Iron</keyword>